<dbReference type="EMBL" id="LN614827">
    <property type="protein sequence ID" value="CEG57508.1"/>
    <property type="molecule type" value="Genomic_DNA"/>
</dbReference>
<dbReference type="SUPFAM" id="SSF55073">
    <property type="entry name" value="Nucleotide cyclase"/>
    <property type="match status" value="1"/>
</dbReference>
<dbReference type="AlphaFoldDB" id="A0A098G4U4"/>
<dbReference type="KEGG" id="lfa:LFA_2125"/>
<dbReference type="HOGENOM" id="CLU_3026728_0_0_6"/>
<keyword evidence="2" id="KW-1185">Reference proteome</keyword>
<organism evidence="1 2">
    <name type="scientific">Legionella fallonii LLAP-10</name>
    <dbReference type="NCBI Taxonomy" id="1212491"/>
    <lineage>
        <taxon>Bacteria</taxon>
        <taxon>Pseudomonadati</taxon>
        <taxon>Pseudomonadota</taxon>
        <taxon>Gammaproteobacteria</taxon>
        <taxon>Legionellales</taxon>
        <taxon>Legionellaceae</taxon>
        <taxon>Legionella</taxon>
    </lineage>
</organism>
<evidence type="ECO:0000313" key="1">
    <source>
        <dbReference type="EMBL" id="CEG57508.1"/>
    </source>
</evidence>
<dbReference type="STRING" id="1212491.LFA_2125"/>
<gene>
    <name evidence="1" type="ORF">LFA_2125</name>
</gene>
<dbReference type="Proteomes" id="UP000032430">
    <property type="component" value="Chromosome I"/>
</dbReference>
<name>A0A098G4U4_9GAMM</name>
<protein>
    <submittedName>
        <fullName evidence="1">Putative Adenylate/Guanylate cyclase</fullName>
    </submittedName>
</protein>
<evidence type="ECO:0000313" key="2">
    <source>
        <dbReference type="Proteomes" id="UP000032430"/>
    </source>
</evidence>
<reference evidence="2" key="1">
    <citation type="submission" date="2014-09" db="EMBL/GenBank/DDBJ databases">
        <authorList>
            <person name="Gomez-Valero L."/>
        </authorList>
    </citation>
    <scope>NUCLEOTIDE SEQUENCE [LARGE SCALE GENOMIC DNA]</scope>
    <source>
        <strain evidence="2">ATCC700992</strain>
    </source>
</reference>
<sequence>MQSNAESGFIVMSYETYMQVHDIAVAHRRPPITMKGISRQIVPYVFDRFVENQGP</sequence>
<accession>A0A098G4U4</accession>
<proteinExistence type="predicted"/>
<dbReference type="InterPro" id="IPR029787">
    <property type="entry name" value="Nucleotide_cyclase"/>
</dbReference>